<comment type="caution">
    <text evidence="1">The sequence shown here is derived from an EMBL/GenBank/DDBJ whole genome shotgun (WGS) entry which is preliminary data.</text>
</comment>
<keyword evidence="2" id="KW-1185">Reference proteome</keyword>
<evidence type="ECO:0000313" key="1">
    <source>
        <dbReference type="EMBL" id="KAH9291821.1"/>
    </source>
</evidence>
<accession>A0AA38F7N7</accession>
<protein>
    <submittedName>
        <fullName evidence="1">Uncharacterized protein</fullName>
    </submittedName>
</protein>
<dbReference type="EMBL" id="JAHRHJ020003388">
    <property type="protein sequence ID" value="KAH9291821.1"/>
    <property type="molecule type" value="Genomic_DNA"/>
</dbReference>
<feature type="non-terminal residue" evidence="1">
    <location>
        <position position="1"/>
    </location>
</feature>
<dbReference type="AlphaFoldDB" id="A0AA38F7N7"/>
<organism evidence="1 2">
    <name type="scientific">Taxus chinensis</name>
    <name type="common">Chinese yew</name>
    <name type="synonym">Taxus wallichiana var. chinensis</name>
    <dbReference type="NCBI Taxonomy" id="29808"/>
    <lineage>
        <taxon>Eukaryota</taxon>
        <taxon>Viridiplantae</taxon>
        <taxon>Streptophyta</taxon>
        <taxon>Embryophyta</taxon>
        <taxon>Tracheophyta</taxon>
        <taxon>Spermatophyta</taxon>
        <taxon>Pinopsida</taxon>
        <taxon>Pinidae</taxon>
        <taxon>Conifers II</taxon>
        <taxon>Cupressales</taxon>
        <taxon>Taxaceae</taxon>
        <taxon>Taxus</taxon>
    </lineage>
</organism>
<reference evidence="1 2" key="1">
    <citation type="journal article" date="2021" name="Nat. Plants">
        <title>The Taxus genome provides insights into paclitaxel biosynthesis.</title>
        <authorList>
            <person name="Xiong X."/>
            <person name="Gou J."/>
            <person name="Liao Q."/>
            <person name="Li Y."/>
            <person name="Zhou Q."/>
            <person name="Bi G."/>
            <person name="Li C."/>
            <person name="Du R."/>
            <person name="Wang X."/>
            <person name="Sun T."/>
            <person name="Guo L."/>
            <person name="Liang H."/>
            <person name="Lu P."/>
            <person name="Wu Y."/>
            <person name="Zhang Z."/>
            <person name="Ro D.K."/>
            <person name="Shang Y."/>
            <person name="Huang S."/>
            <person name="Yan J."/>
        </authorList>
    </citation>
    <scope>NUCLEOTIDE SEQUENCE [LARGE SCALE GENOMIC DNA]</scope>
    <source>
        <strain evidence="1">Ta-2019</strain>
    </source>
</reference>
<dbReference type="Proteomes" id="UP000824469">
    <property type="component" value="Unassembled WGS sequence"/>
</dbReference>
<feature type="non-terminal residue" evidence="1">
    <location>
        <position position="69"/>
    </location>
</feature>
<sequence length="69" mass="7664">RKGTVFSLRKGESWQNKLGPANHENGQVLVLPKQSWTKGHLGMEIGLKGCGVYRARTSGREDARDWGRG</sequence>
<proteinExistence type="predicted"/>
<name>A0AA38F7N7_TAXCH</name>
<gene>
    <name evidence="1" type="ORF">KI387_042996</name>
</gene>
<evidence type="ECO:0000313" key="2">
    <source>
        <dbReference type="Proteomes" id="UP000824469"/>
    </source>
</evidence>